<dbReference type="Proteomes" id="UP000285190">
    <property type="component" value="Unassembled WGS sequence"/>
</dbReference>
<dbReference type="Pfam" id="PF05593">
    <property type="entry name" value="RHS_repeat"/>
    <property type="match status" value="1"/>
</dbReference>
<dbReference type="NCBIfam" id="TIGR01643">
    <property type="entry name" value="YD_repeat_2x"/>
    <property type="match status" value="2"/>
</dbReference>
<comment type="caution">
    <text evidence="5">The sequence shown here is derived from an EMBL/GenBank/DDBJ whole genome shotgun (WGS) entry which is preliminary data.</text>
</comment>
<feature type="domain" description="DUF6531" evidence="3">
    <location>
        <begin position="204"/>
        <end position="280"/>
    </location>
</feature>
<proteinExistence type="predicted"/>
<feature type="region of interest" description="Disordered" evidence="2">
    <location>
        <begin position="502"/>
        <end position="527"/>
    </location>
</feature>
<dbReference type="PANTHER" id="PTHR32305:SF15">
    <property type="entry name" value="PROTEIN RHSA-RELATED"/>
    <property type="match status" value="1"/>
</dbReference>
<reference evidence="5 6" key="1">
    <citation type="submission" date="2018-09" db="EMBL/GenBank/DDBJ databases">
        <authorList>
            <person name="Zhu H."/>
        </authorList>
    </citation>
    <scope>NUCLEOTIDE SEQUENCE [LARGE SCALE GENOMIC DNA]</scope>
    <source>
        <strain evidence="5 6">K2R10-39</strain>
    </source>
</reference>
<dbReference type="InterPro" id="IPR056823">
    <property type="entry name" value="TEN-like_YD-shell"/>
</dbReference>
<feature type="compositionally biased region" description="Low complexity" evidence="2">
    <location>
        <begin position="502"/>
        <end position="520"/>
    </location>
</feature>
<keyword evidence="6" id="KW-1185">Reference proteome</keyword>
<evidence type="ECO:0000256" key="2">
    <source>
        <dbReference type="SAM" id="MobiDB-lite"/>
    </source>
</evidence>
<evidence type="ECO:0000313" key="5">
    <source>
        <dbReference type="EMBL" id="RJG05284.1"/>
    </source>
</evidence>
<dbReference type="InterPro" id="IPR045351">
    <property type="entry name" value="DUF6531"/>
</dbReference>
<dbReference type="OrthoDB" id="8727902at2"/>
<accession>A0A418WYF7</accession>
<evidence type="ECO:0000259" key="3">
    <source>
        <dbReference type="Pfam" id="PF20148"/>
    </source>
</evidence>
<dbReference type="RefSeq" id="WP_119736850.1">
    <property type="nucleotide sequence ID" value="NZ_QYUN01000002.1"/>
</dbReference>
<organism evidence="5 6">
    <name type="scientific">Noviherbaspirillum cavernae</name>
    <dbReference type="NCBI Taxonomy" id="2320862"/>
    <lineage>
        <taxon>Bacteria</taxon>
        <taxon>Pseudomonadati</taxon>
        <taxon>Pseudomonadota</taxon>
        <taxon>Betaproteobacteria</taxon>
        <taxon>Burkholderiales</taxon>
        <taxon>Oxalobacteraceae</taxon>
        <taxon>Noviherbaspirillum</taxon>
    </lineage>
</organism>
<dbReference type="PANTHER" id="PTHR32305">
    <property type="match status" value="1"/>
</dbReference>
<protein>
    <submittedName>
        <fullName evidence="5">RHS repeat protein</fullName>
    </submittedName>
</protein>
<dbReference type="InterPro" id="IPR031325">
    <property type="entry name" value="RHS_repeat"/>
</dbReference>
<evidence type="ECO:0000313" key="6">
    <source>
        <dbReference type="Proteomes" id="UP000285190"/>
    </source>
</evidence>
<name>A0A418WYF7_9BURK</name>
<dbReference type="InterPro" id="IPR050708">
    <property type="entry name" value="T6SS_VgrG/RHS"/>
</dbReference>
<sequence length="796" mass="86091">MNKAEELSLTRRMLYSMNMRKLMINIIRHLVPRYWIRHQQAKFILRSLVAIILIAFAIPSHALTGTIPSGGSKYPLYPGLDISNVCYLLGVGQFATSDIGGVKWDWGLMSAQGDPLSVPGPDWNNAGAICINYPADYETSALYPRPVFRPTPPLCPPGPIFSYDPATPDVCKWTCPGDQVLVGYQCGGSKDEGPPCCEGSSPFPIHGGTGNKYWSDTDYESAANHGLIFRRYYNSRAAGTARVLGAGWSHNYDRIVTAGMKINGVSSVTVSRPGGSTYIFTANGTSYVAQDGDVTDRLIPQTDGTGKVITWEYSVAADGSVETYDAAGKLLSIRNRVDLTQTLTYSDTTTAPAIAPAPGLLLKVTDAYGRMIDFTYDSSGRINKMTDPSGGEYRYAYDADNNLVSVTLPDTKVKGYSYNEAAYTGGNTLPHTLTGVTDENGSRLASYTYDAQGRAYIGQHAGGVDQYQLNFSPDGSSTTTIDPLGTARTYSYTSILGVTRATGQSQPAGAGSAAATRSTTYDSNGNVKSRTDWNGNLTTYDYDLVRNLQTRRTEASGTPQARMITTAWHPTRDVPEKIAEPKRVIMFSYDSLGNMLGKTLQATSDATGVQGFSASVVGTPRTWTYTYNTAGQVLTATGARTDIDDTTTYTYDSHGNLATVTNALQHVTTLSNYDANGRVGRIVDQNGLITDLAYSPRGWLTSKTVGGETTTYDHDGVGQLTKVTLPDDGYISYTYDPAHRLTHVADNLGNSITYTLDAMGNRLKEEVKDAGGTLARQTTRIYDALNRLQQITGGQQ</sequence>
<dbReference type="InterPro" id="IPR006530">
    <property type="entry name" value="YD"/>
</dbReference>
<evidence type="ECO:0000259" key="4">
    <source>
        <dbReference type="Pfam" id="PF25023"/>
    </source>
</evidence>
<evidence type="ECO:0000256" key="1">
    <source>
        <dbReference type="ARBA" id="ARBA00022737"/>
    </source>
</evidence>
<keyword evidence="1" id="KW-0677">Repeat</keyword>
<dbReference type="Pfam" id="PF20148">
    <property type="entry name" value="DUF6531"/>
    <property type="match status" value="1"/>
</dbReference>
<feature type="domain" description="Teneurin-like YD-shell" evidence="4">
    <location>
        <begin position="621"/>
        <end position="754"/>
    </location>
</feature>
<dbReference type="Gene3D" id="2.180.10.10">
    <property type="entry name" value="RHS repeat-associated core"/>
    <property type="match status" value="2"/>
</dbReference>
<feature type="domain" description="Teneurin-like YD-shell" evidence="4">
    <location>
        <begin position="305"/>
        <end position="419"/>
    </location>
</feature>
<dbReference type="EMBL" id="QYUN01000002">
    <property type="protein sequence ID" value="RJG05284.1"/>
    <property type="molecule type" value="Genomic_DNA"/>
</dbReference>
<gene>
    <name evidence="5" type="ORF">D3870_03965</name>
</gene>
<dbReference type="Pfam" id="PF25023">
    <property type="entry name" value="TEN_YD-shell"/>
    <property type="match status" value="2"/>
</dbReference>
<dbReference type="AlphaFoldDB" id="A0A418WYF7"/>